<protein>
    <submittedName>
        <fullName evidence="3">Ribosomal protein L34e superfamily protein</fullName>
    </submittedName>
</protein>
<keyword evidence="3" id="KW-0689">Ribosomal protein</keyword>
<keyword evidence="4" id="KW-1185">Reference proteome</keyword>
<dbReference type="InterPro" id="IPR044196">
    <property type="entry name" value="At5g19025-like"/>
</dbReference>
<evidence type="ECO:0000256" key="2">
    <source>
        <dbReference type="SAM" id="Phobius"/>
    </source>
</evidence>
<comment type="caution">
    <text evidence="3">The sequence shown here is derived from an EMBL/GenBank/DDBJ whole genome shotgun (WGS) entry which is preliminary data.</text>
</comment>
<feature type="region of interest" description="Disordered" evidence="1">
    <location>
        <begin position="1"/>
        <end position="35"/>
    </location>
</feature>
<keyword evidence="2" id="KW-0472">Membrane</keyword>
<dbReference type="PANTHER" id="PTHR47479">
    <property type="entry name" value="OS05G0393200 PROTEIN"/>
    <property type="match status" value="1"/>
</dbReference>
<reference evidence="3" key="2">
    <citation type="submission" date="2023-05" db="EMBL/GenBank/DDBJ databases">
        <authorList>
            <person name="Schelkunov M.I."/>
        </authorList>
    </citation>
    <scope>NUCLEOTIDE SEQUENCE</scope>
    <source>
        <strain evidence="3">Hsosn_3</strain>
        <tissue evidence="3">Leaf</tissue>
    </source>
</reference>
<dbReference type="EMBL" id="JAUIZM010000003">
    <property type="protein sequence ID" value="KAK1395182.1"/>
    <property type="molecule type" value="Genomic_DNA"/>
</dbReference>
<organism evidence="3 4">
    <name type="scientific">Heracleum sosnowskyi</name>
    <dbReference type="NCBI Taxonomy" id="360622"/>
    <lineage>
        <taxon>Eukaryota</taxon>
        <taxon>Viridiplantae</taxon>
        <taxon>Streptophyta</taxon>
        <taxon>Embryophyta</taxon>
        <taxon>Tracheophyta</taxon>
        <taxon>Spermatophyta</taxon>
        <taxon>Magnoliopsida</taxon>
        <taxon>eudicotyledons</taxon>
        <taxon>Gunneridae</taxon>
        <taxon>Pentapetalae</taxon>
        <taxon>asterids</taxon>
        <taxon>campanulids</taxon>
        <taxon>Apiales</taxon>
        <taxon>Apiaceae</taxon>
        <taxon>Apioideae</taxon>
        <taxon>apioid superclade</taxon>
        <taxon>Tordylieae</taxon>
        <taxon>Tordyliinae</taxon>
        <taxon>Heracleum</taxon>
    </lineage>
</organism>
<feature type="transmembrane region" description="Helical" evidence="2">
    <location>
        <begin position="84"/>
        <end position="103"/>
    </location>
</feature>
<gene>
    <name evidence="3" type="ORF">POM88_014238</name>
</gene>
<dbReference type="PANTHER" id="PTHR47479:SF2">
    <property type="entry name" value="OS05G0393200 PROTEIN"/>
    <property type="match status" value="1"/>
</dbReference>
<keyword evidence="2" id="KW-1133">Transmembrane helix</keyword>
<feature type="transmembrane region" description="Helical" evidence="2">
    <location>
        <begin position="46"/>
        <end position="64"/>
    </location>
</feature>
<dbReference type="AlphaFoldDB" id="A0AAD8J011"/>
<proteinExistence type="predicted"/>
<evidence type="ECO:0000313" key="4">
    <source>
        <dbReference type="Proteomes" id="UP001237642"/>
    </source>
</evidence>
<keyword evidence="3" id="KW-0687">Ribonucleoprotein</keyword>
<feature type="compositionally biased region" description="Polar residues" evidence="1">
    <location>
        <begin position="8"/>
        <end position="19"/>
    </location>
</feature>
<evidence type="ECO:0000256" key="1">
    <source>
        <dbReference type="SAM" id="MobiDB-lite"/>
    </source>
</evidence>
<accession>A0AAD8J011</accession>
<evidence type="ECO:0000313" key="3">
    <source>
        <dbReference type="EMBL" id="KAK1395182.1"/>
    </source>
</evidence>
<reference evidence="3" key="1">
    <citation type="submission" date="2023-02" db="EMBL/GenBank/DDBJ databases">
        <title>Genome of toxic invasive species Heracleum sosnowskyi carries increased number of genes despite the absence of recent whole-genome duplications.</title>
        <authorList>
            <person name="Schelkunov M."/>
            <person name="Shtratnikova V."/>
            <person name="Makarenko M."/>
            <person name="Klepikova A."/>
            <person name="Omelchenko D."/>
            <person name="Novikova G."/>
            <person name="Obukhova E."/>
            <person name="Bogdanov V."/>
            <person name="Penin A."/>
            <person name="Logacheva M."/>
        </authorList>
    </citation>
    <scope>NUCLEOTIDE SEQUENCE</scope>
    <source>
        <strain evidence="3">Hsosn_3</strain>
        <tissue evidence="3">Leaf</tissue>
    </source>
</reference>
<name>A0AAD8J011_9APIA</name>
<dbReference type="Proteomes" id="UP001237642">
    <property type="component" value="Unassembled WGS sequence"/>
</dbReference>
<dbReference type="GO" id="GO:0005840">
    <property type="term" value="C:ribosome"/>
    <property type="evidence" value="ECO:0007669"/>
    <property type="project" value="UniProtKB-KW"/>
</dbReference>
<sequence length="217" mass="23988">MRHHLLSSPITKMSCSKTPNLKKTRSNPNPNPNPPCHHSASATLDLLILLLVLFSGTFLLSSYFSYTLHSLSLLLPPLSLSLDSLPISLISLILLSPTACFVFRKCVSRRKCRNVNCKGLAKAMEFDLRLQSEECLREGGVAVVEVDELPWKGGGEGCKEFECLRNELRKMAPVNGRAVLVFQNKCGCAFAKLEGWSLKRGRKNKKALALKGGGDYR</sequence>
<keyword evidence="2" id="KW-0812">Transmembrane</keyword>